<evidence type="ECO:0000256" key="1">
    <source>
        <dbReference type="SAM" id="MobiDB-lite"/>
    </source>
</evidence>
<protein>
    <submittedName>
        <fullName evidence="2">Uncharacterized protein</fullName>
    </submittedName>
</protein>
<comment type="caution">
    <text evidence="2">The sequence shown here is derived from an EMBL/GenBank/DDBJ whole genome shotgun (WGS) entry which is preliminary data.</text>
</comment>
<dbReference type="OrthoDB" id="9450131at2759"/>
<dbReference type="Proteomes" id="UP000283269">
    <property type="component" value="Unassembled WGS sequence"/>
</dbReference>
<dbReference type="InParanoid" id="A0A409WHM9"/>
<accession>A0A409WHM9</accession>
<feature type="region of interest" description="Disordered" evidence="1">
    <location>
        <begin position="165"/>
        <end position="208"/>
    </location>
</feature>
<dbReference type="AlphaFoldDB" id="A0A409WHM9"/>
<dbReference type="STRING" id="93625.A0A409WHM9"/>
<evidence type="ECO:0000313" key="3">
    <source>
        <dbReference type="Proteomes" id="UP000283269"/>
    </source>
</evidence>
<feature type="region of interest" description="Disordered" evidence="1">
    <location>
        <begin position="69"/>
        <end position="105"/>
    </location>
</feature>
<keyword evidence="3" id="KW-1185">Reference proteome</keyword>
<name>A0A409WHM9_PSICY</name>
<evidence type="ECO:0000313" key="2">
    <source>
        <dbReference type="EMBL" id="PPQ78048.1"/>
    </source>
</evidence>
<proteinExistence type="predicted"/>
<gene>
    <name evidence="2" type="ORF">CVT25_015593</name>
</gene>
<organism evidence="2 3">
    <name type="scientific">Psilocybe cyanescens</name>
    <dbReference type="NCBI Taxonomy" id="93625"/>
    <lineage>
        <taxon>Eukaryota</taxon>
        <taxon>Fungi</taxon>
        <taxon>Dikarya</taxon>
        <taxon>Basidiomycota</taxon>
        <taxon>Agaricomycotina</taxon>
        <taxon>Agaricomycetes</taxon>
        <taxon>Agaricomycetidae</taxon>
        <taxon>Agaricales</taxon>
        <taxon>Agaricineae</taxon>
        <taxon>Strophariaceae</taxon>
        <taxon>Psilocybe</taxon>
    </lineage>
</organism>
<feature type="region of interest" description="Disordered" evidence="1">
    <location>
        <begin position="1"/>
        <end position="56"/>
    </location>
</feature>
<feature type="compositionally biased region" description="Low complexity" evidence="1">
    <location>
        <begin position="14"/>
        <end position="23"/>
    </location>
</feature>
<dbReference type="EMBL" id="NHYD01003428">
    <property type="protein sequence ID" value="PPQ78048.1"/>
    <property type="molecule type" value="Genomic_DNA"/>
</dbReference>
<sequence length="404" mass="43876">MPFKVTNPERPIPHSRSSSSSSIPMPPDRASLRSFVSSSEHTAFSDPKKSLDEELPGYIDNRTVATLEKILPPVPQYEKQKSREDYDPYAGDSGQSSSSSSHTDRYPLTTVAQLTTALGPDNVPYSTEIETVPCSGVRIPFGPLTGLLAWRLVVRTPPVAKGKGGWWFTNTKKEQRRSSYDPPNFPPPPQSAPHSDTPKVERRLSSRSTASLPMLYGRNLASTPEPMPRPSMKGHSSATLTRQAHVHSYSHSEVPLPAQPSVHHIPASSSNAVVTNFILDTSLPYSIISRDTLIALGYPAHRLPAPGTSNTDTITLTVQNVVTKLRIARPGEASRLGVQFLHDTGVSVFFPRNGEGVGPVLYLESARLLKDVPRTITSLPGGARGIGMPKATLQQRVRALFGLG</sequence>
<reference evidence="2 3" key="1">
    <citation type="journal article" date="2018" name="Evol. Lett.">
        <title>Horizontal gene cluster transfer increased hallucinogenic mushroom diversity.</title>
        <authorList>
            <person name="Reynolds H.T."/>
            <person name="Vijayakumar V."/>
            <person name="Gluck-Thaler E."/>
            <person name="Korotkin H.B."/>
            <person name="Matheny P.B."/>
            <person name="Slot J.C."/>
        </authorList>
    </citation>
    <scope>NUCLEOTIDE SEQUENCE [LARGE SCALE GENOMIC DNA]</scope>
    <source>
        <strain evidence="2 3">2631</strain>
    </source>
</reference>